<dbReference type="EMBL" id="FWXV01000003">
    <property type="protein sequence ID" value="SMD11537.1"/>
    <property type="molecule type" value="Genomic_DNA"/>
</dbReference>
<evidence type="ECO:0000313" key="2">
    <source>
        <dbReference type="EMBL" id="SMD11537.1"/>
    </source>
</evidence>
<dbReference type="Gene3D" id="3.10.180.10">
    <property type="entry name" value="2,3-Dihydroxybiphenyl 1,2-Dioxygenase, domain 1"/>
    <property type="match status" value="1"/>
</dbReference>
<organism evidence="2 3">
    <name type="scientific">Kibdelosporangium aridum</name>
    <dbReference type="NCBI Taxonomy" id="2030"/>
    <lineage>
        <taxon>Bacteria</taxon>
        <taxon>Bacillati</taxon>
        <taxon>Actinomycetota</taxon>
        <taxon>Actinomycetes</taxon>
        <taxon>Pseudonocardiales</taxon>
        <taxon>Pseudonocardiaceae</taxon>
        <taxon>Kibdelosporangium</taxon>
    </lineage>
</organism>
<protein>
    <recommendedName>
        <fullName evidence="1">Glyoxalase-like domain-containing protein</fullName>
    </recommendedName>
</protein>
<gene>
    <name evidence="2" type="ORF">SAMN05661093_04801</name>
</gene>
<dbReference type="PANTHER" id="PTHR35908:SF1">
    <property type="entry name" value="CONSERVED PROTEIN"/>
    <property type="match status" value="1"/>
</dbReference>
<dbReference type="SUPFAM" id="SSF54593">
    <property type="entry name" value="Glyoxalase/Bleomycin resistance protein/Dihydroxybiphenyl dioxygenase"/>
    <property type="match status" value="1"/>
</dbReference>
<dbReference type="AlphaFoldDB" id="A0A1W2EP94"/>
<accession>A0A1W2EP94</accession>
<dbReference type="Proteomes" id="UP000192674">
    <property type="component" value="Unassembled WGS sequence"/>
</dbReference>
<feature type="domain" description="Glyoxalase-like" evidence="1">
    <location>
        <begin position="34"/>
        <end position="140"/>
    </location>
</feature>
<dbReference type="PANTHER" id="PTHR35908">
    <property type="entry name" value="HYPOTHETICAL FUSION PROTEIN"/>
    <property type="match status" value="1"/>
</dbReference>
<sequence length="145" mass="15743">MTVRLWRPSPSERSEDNPKLSVVGSNVAAMHLKMITIDCAEPRDLATFWTAALGTEIASDYEGHFVMLAPWDPSGVALGLQKVPEELAGKNRVHIDLHTEDRMAEVDRLVGLGAAIVDEQKVPGLSWTVLADPAGNVFCVAGEEH</sequence>
<dbReference type="InterPro" id="IPR041581">
    <property type="entry name" value="Glyoxalase_6"/>
</dbReference>
<dbReference type="CDD" id="cd06587">
    <property type="entry name" value="VOC"/>
    <property type="match status" value="1"/>
</dbReference>
<dbReference type="InterPro" id="IPR029068">
    <property type="entry name" value="Glyas_Bleomycin-R_OHBP_Dase"/>
</dbReference>
<dbReference type="Pfam" id="PF18029">
    <property type="entry name" value="Glyoxalase_6"/>
    <property type="match status" value="1"/>
</dbReference>
<keyword evidence="3" id="KW-1185">Reference proteome</keyword>
<name>A0A1W2EP94_KIBAR</name>
<reference evidence="2 3" key="1">
    <citation type="submission" date="2017-04" db="EMBL/GenBank/DDBJ databases">
        <authorList>
            <person name="Afonso C.L."/>
            <person name="Miller P.J."/>
            <person name="Scott M.A."/>
            <person name="Spackman E."/>
            <person name="Goraichik I."/>
            <person name="Dimitrov K.M."/>
            <person name="Suarez D.L."/>
            <person name="Swayne D.E."/>
        </authorList>
    </citation>
    <scope>NUCLEOTIDE SEQUENCE [LARGE SCALE GENOMIC DNA]</scope>
    <source>
        <strain evidence="2 3">DSM 43828</strain>
    </source>
</reference>
<proteinExistence type="predicted"/>
<evidence type="ECO:0000259" key="1">
    <source>
        <dbReference type="Pfam" id="PF18029"/>
    </source>
</evidence>
<evidence type="ECO:0000313" key="3">
    <source>
        <dbReference type="Proteomes" id="UP000192674"/>
    </source>
</evidence>